<dbReference type="SUPFAM" id="SSF81301">
    <property type="entry name" value="Nucleotidyltransferase"/>
    <property type="match status" value="1"/>
</dbReference>
<dbReference type="Pfam" id="PF04229">
    <property type="entry name" value="GrpB"/>
    <property type="match status" value="1"/>
</dbReference>
<name>A0A2S9JSB1_9SPHI</name>
<dbReference type="AlphaFoldDB" id="A0A2S9JSB1"/>
<dbReference type="InterPro" id="IPR043519">
    <property type="entry name" value="NT_sf"/>
</dbReference>
<dbReference type="Gene3D" id="3.30.460.10">
    <property type="entry name" value="Beta Polymerase, domain 2"/>
    <property type="match status" value="1"/>
</dbReference>
<dbReference type="Proteomes" id="UP000238642">
    <property type="component" value="Unassembled WGS sequence"/>
</dbReference>
<sequence>MVLLGIYQASGKGHEKRSPEIDHIGNTSIKGLSAKSIIDILVGVALEEDLDRLIQPI</sequence>
<gene>
    <name evidence="1" type="ORF">C5749_02340</name>
</gene>
<reference evidence="1 2" key="1">
    <citation type="submission" date="2018-02" db="EMBL/GenBank/DDBJ databases">
        <title>The draft genome of Sphingobacterium gobiense H7.</title>
        <authorList>
            <person name="Li L."/>
            <person name="Liu L."/>
            <person name="Zhang X."/>
            <person name="Wang T."/>
            <person name="Liang L."/>
        </authorList>
    </citation>
    <scope>NUCLEOTIDE SEQUENCE [LARGE SCALE GENOMIC DNA]</scope>
    <source>
        <strain evidence="1 2">ACCC 05757</strain>
    </source>
</reference>
<dbReference type="EMBL" id="PVBS01000001">
    <property type="protein sequence ID" value="PRD56134.1"/>
    <property type="molecule type" value="Genomic_DNA"/>
</dbReference>
<dbReference type="InterPro" id="IPR007344">
    <property type="entry name" value="GrpB/CoaE"/>
</dbReference>
<dbReference type="RefSeq" id="WP_105722645.1">
    <property type="nucleotide sequence ID" value="NZ_PVBS01000001.1"/>
</dbReference>
<keyword evidence="2" id="KW-1185">Reference proteome</keyword>
<evidence type="ECO:0000313" key="2">
    <source>
        <dbReference type="Proteomes" id="UP000238642"/>
    </source>
</evidence>
<dbReference type="OrthoDB" id="9799092at2"/>
<evidence type="ECO:0008006" key="3">
    <source>
        <dbReference type="Google" id="ProtNLM"/>
    </source>
</evidence>
<organism evidence="1 2">
    <name type="scientific">Sphingobacterium gobiense</name>
    <dbReference type="NCBI Taxonomy" id="1382456"/>
    <lineage>
        <taxon>Bacteria</taxon>
        <taxon>Pseudomonadati</taxon>
        <taxon>Bacteroidota</taxon>
        <taxon>Sphingobacteriia</taxon>
        <taxon>Sphingobacteriales</taxon>
        <taxon>Sphingobacteriaceae</taxon>
        <taxon>Sphingobacterium</taxon>
    </lineage>
</organism>
<evidence type="ECO:0000313" key="1">
    <source>
        <dbReference type="EMBL" id="PRD56134.1"/>
    </source>
</evidence>
<protein>
    <recommendedName>
        <fullName evidence="3">GrpB family protein</fullName>
    </recommendedName>
</protein>
<proteinExistence type="predicted"/>
<accession>A0A2S9JSB1</accession>
<comment type="caution">
    <text evidence="1">The sequence shown here is derived from an EMBL/GenBank/DDBJ whole genome shotgun (WGS) entry which is preliminary data.</text>
</comment>